<dbReference type="SUPFAM" id="SSF52172">
    <property type="entry name" value="CheY-like"/>
    <property type="match status" value="1"/>
</dbReference>
<dbReference type="SMART" id="SM00448">
    <property type="entry name" value="REC"/>
    <property type="match status" value="1"/>
</dbReference>
<protein>
    <submittedName>
        <fullName evidence="4">Two component transcriptional regulator, LytTR family</fullName>
    </submittedName>
</protein>
<keyword evidence="1" id="KW-0597">Phosphoprotein</keyword>
<feature type="modified residue" description="4-aspartylphosphate" evidence="1">
    <location>
        <position position="50"/>
    </location>
</feature>
<dbReference type="PROSITE" id="PS50110">
    <property type="entry name" value="RESPONSE_REGULATORY"/>
    <property type="match status" value="1"/>
</dbReference>
<gene>
    <name evidence="4" type="ORF">SAMN05421788_10962</name>
</gene>
<dbReference type="AlphaFoldDB" id="A0A173MJC6"/>
<dbReference type="Proteomes" id="UP000186917">
    <property type="component" value="Unassembled WGS sequence"/>
</dbReference>
<dbReference type="Gene3D" id="2.40.50.1020">
    <property type="entry name" value="LytTr DNA-binding domain"/>
    <property type="match status" value="1"/>
</dbReference>
<dbReference type="KEGG" id="fln:FLA_3613"/>
<evidence type="ECO:0000256" key="1">
    <source>
        <dbReference type="PROSITE-ProRule" id="PRU00169"/>
    </source>
</evidence>
<feature type="domain" description="HTH LytTR-type" evidence="3">
    <location>
        <begin position="127"/>
        <end position="199"/>
    </location>
</feature>
<dbReference type="SMART" id="SM00850">
    <property type="entry name" value="LytTR"/>
    <property type="match status" value="1"/>
</dbReference>
<dbReference type="InterPro" id="IPR001789">
    <property type="entry name" value="Sig_transdc_resp-reg_receiver"/>
</dbReference>
<proteinExistence type="predicted"/>
<dbReference type="Pfam" id="PF04397">
    <property type="entry name" value="LytTR"/>
    <property type="match status" value="1"/>
</dbReference>
<evidence type="ECO:0000259" key="3">
    <source>
        <dbReference type="PROSITE" id="PS50930"/>
    </source>
</evidence>
<dbReference type="Pfam" id="PF00072">
    <property type="entry name" value="Response_reg"/>
    <property type="match status" value="1"/>
</dbReference>
<evidence type="ECO:0000259" key="2">
    <source>
        <dbReference type="PROSITE" id="PS50110"/>
    </source>
</evidence>
<dbReference type="Gene3D" id="3.40.50.2300">
    <property type="match status" value="1"/>
</dbReference>
<evidence type="ECO:0000313" key="5">
    <source>
        <dbReference type="Proteomes" id="UP000186917"/>
    </source>
</evidence>
<dbReference type="EMBL" id="FTOR01000009">
    <property type="protein sequence ID" value="SIT29866.1"/>
    <property type="molecule type" value="Genomic_DNA"/>
</dbReference>
<evidence type="ECO:0000313" key="4">
    <source>
        <dbReference type="EMBL" id="SIT29866.1"/>
    </source>
</evidence>
<reference evidence="5" key="1">
    <citation type="submission" date="2017-01" db="EMBL/GenBank/DDBJ databases">
        <authorList>
            <person name="Varghese N."/>
            <person name="Submissions S."/>
        </authorList>
    </citation>
    <scope>NUCLEOTIDE SEQUENCE [LARGE SCALE GENOMIC DNA]</scope>
    <source>
        <strain evidence="5">DSM 21054</strain>
    </source>
</reference>
<dbReference type="InterPro" id="IPR007492">
    <property type="entry name" value="LytTR_DNA-bd_dom"/>
</dbReference>
<dbReference type="InterPro" id="IPR046947">
    <property type="entry name" value="LytR-like"/>
</dbReference>
<feature type="domain" description="Response regulatory" evidence="2">
    <location>
        <begin position="1"/>
        <end position="110"/>
    </location>
</feature>
<dbReference type="PANTHER" id="PTHR37299:SF1">
    <property type="entry name" value="STAGE 0 SPORULATION PROTEIN A HOMOLOG"/>
    <property type="match status" value="1"/>
</dbReference>
<dbReference type="STRING" id="477680.SAMN05421788_10962"/>
<name>A0A173MJC6_9BACT</name>
<organism evidence="4 5">
    <name type="scientific">Filimonas lacunae</name>
    <dbReference type="NCBI Taxonomy" id="477680"/>
    <lineage>
        <taxon>Bacteria</taxon>
        <taxon>Pseudomonadati</taxon>
        <taxon>Bacteroidota</taxon>
        <taxon>Chitinophagia</taxon>
        <taxon>Chitinophagales</taxon>
        <taxon>Chitinophagaceae</taxon>
        <taxon>Filimonas</taxon>
    </lineage>
</organism>
<accession>A0A173MJC6</accession>
<dbReference type="PROSITE" id="PS50930">
    <property type="entry name" value="HTH_LYTTR"/>
    <property type="match status" value="1"/>
</dbReference>
<sequence>MVIDDEPLAVKLLADYIRKTPGLELVYSTTKVLEALPVLEDGGIDLLFLDIQMPELTGLQLIKVLGPRCKVVLTTAYQEYALQSYEYDVADYLLKPVTFDRFALCIQKVRSRLQETTPQPVASAAYIFVKTEYRVQKVTLDSLLYIEALRDYIAFHTTEEKILSLESMRHMEEVLPAQQFIRIHKSYIINKDNIDFLERGKVVIRGQYLPIGDTYKEIVQQKIKPV</sequence>
<dbReference type="GO" id="GO:0000156">
    <property type="term" value="F:phosphorelay response regulator activity"/>
    <property type="evidence" value="ECO:0007669"/>
    <property type="project" value="InterPro"/>
</dbReference>
<keyword evidence="5" id="KW-1185">Reference proteome</keyword>
<dbReference type="InterPro" id="IPR011006">
    <property type="entry name" value="CheY-like_superfamily"/>
</dbReference>
<dbReference type="PANTHER" id="PTHR37299">
    <property type="entry name" value="TRANSCRIPTIONAL REGULATOR-RELATED"/>
    <property type="match status" value="1"/>
</dbReference>
<dbReference type="GO" id="GO:0003677">
    <property type="term" value="F:DNA binding"/>
    <property type="evidence" value="ECO:0007669"/>
    <property type="project" value="InterPro"/>
</dbReference>